<evidence type="ECO:0000313" key="13">
    <source>
        <dbReference type="Proteomes" id="UP001152747"/>
    </source>
</evidence>
<dbReference type="PANTHER" id="PTHR47324">
    <property type="entry name" value="PROTEIN IRG-7-RELATED"/>
    <property type="match status" value="1"/>
</dbReference>
<gene>
    <name evidence="12" type="ORF">CAMP_LOCUS3184</name>
</gene>
<feature type="transmembrane region" description="Helical" evidence="9">
    <location>
        <begin position="231"/>
        <end position="253"/>
    </location>
</feature>
<evidence type="ECO:0000256" key="3">
    <source>
        <dbReference type="ARBA" id="ARBA00022525"/>
    </source>
</evidence>
<evidence type="ECO:0000256" key="2">
    <source>
        <dbReference type="ARBA" id="ARBA00004613"/>
    </source>
</evidence>
<proteinExistence type="predicted"/>
<keyword evidence="8" id="KW-1015">Disulfide bond</keyword>
<dbReference type="InterPro" id="IPR000742">
    <property type="entry name" value="EGF"/>
</dbReference>
<feature type="signal peptide" evidence="10">
    <location>
        <begin position="1"/>
        <end position="22"/>
    </location>
</feature>
<comment type="subcellular location">
    <subcellularLocation>
        <location evidence="1">Membrane</location>
        <topology evidence="1">Multi-pass membrane protein</topology>
    </subcellularLocation>
    <subcellularLocation>
        <location evidence="2">Secreted</location>
    </subcellularLocation>
</comment>
<dbReference type="InterPro" id="IPR036465">
    <property type="entry name" value="vWFA_dom_sf"/>
</dbReference>
<dbReference type="SUPFAM" id="SSF53300">
    <property type="entry name" value="vWA-like"/>
    <property type="match status" value="1"/>
</dbReference>
<evidence type="ECO:0000256" key="10">
    <source>
        <dbReference type="SAM" id="SignalP"/>
    </source>
</evidence>
<dbReference type="PANTHER" id="PTHR47324:SF4">
    <property type="entry name" value="EGF-LIKE DOMAIN-CONTAINING PROTEIN"/>
    <property type="match status" value="1"/>
</dbReference>
<evidence type="ECO:0000256" key="4">
    <source>
        <dbReference type="ARBA" id="ARBA00022692"/>
    </source>
</evidence>
<evidence type="ECO:0000313" key="12">
    <source>
        <dbReference type="EMBL" id="CAI5440547.1"/>
    </source>
</evidence>
<keyword evidence="7 9" id="KW-0472">Membrane</keyword>
<dbReference type="Pfam" id="PF25106">
    <property type="entry name" value="VWA_4"/>
    <property type="match status" value="1"/>
</dbReference>
<dbReference type="InterPro" id="IPR053295">
    <property type="entry name" value="Innate_immunity_reg"/>
</dbReference>
<organism evidence="12 13">
    <name type="scientific">Caenorhabditis angaria</name>
    <dbReference type="NCBI Taxonomy" id="860376"/>
    <lineage>
        <taxon>Eukaryota</taxon>
        <taxon>Metazoa</taxon>
        <taxon>Ecdysozoa</taxon>
        <taxon>Nematoda</taxon>
        <taxon>Chromadorea</taxon>
        <taxon>Rhabditida</taxon>
        <taxon>Rhabditina</taxon>
        <taxon>Rhabditomorpha</taxon>
        <taxon>Rhabditoidea</taxon>
        <taxon>Rhabditidae</taxon>
        <taxon>Peloderinae</taxon>
        <taxon>Caenorhabditis</taxon>
    </lineage>
</organism>
<evidence type="ECO:0000259" key="11">
    <source>
        <dbReference type="PROSITE" id="PS50026"/>
    </source>
</evidence>
<sequence length="1330" mass="150664">MRRHPIFHDATQMLLYLALVFCNIHDLAHIGIQWSALYKVIYYADDSCSLFFAFSECVYLSRTLFLSICVLIFFQSALTINGLIATFFPNVYHNHRKTPGFIMCFIVVLMSLATNFIVITLEDQETPLYSPSCQFFPASAGARANIYLISSIFILVINFLINVGLYLSNKCGRAQIYDISKKYQNLETKYTSKAISLLSLVQLSSLCVYSGGTYIFRTFKDDIPVAYYHNIVIWVYALSYVTASLPLLIIYCIRYVRSHRRKKIKTITNHQETLEFRMGELKNMWTIFARGVFSQLAQCSNSGTPLNSTNCLCPGYTSGKLCEVVKCQRWGIPDQGRCSCPPGWYDKYCGIRGCRPVNEDNMNLEKRSFIIVFNTKTSMKSQLEGLKSAWPWMINSIMTNQNSGVAEYWIENFIFYGFVQGQGALTIVERVFTKSQDVQDFLNTLQLTDGDAEQPILTALKNAQQSIPSMRSHAIVLVFTDSPASDAPALSHRFIDNNIEQHCLQISSLWRSKVSFILNLPDNADFSKDSVDVYRRLASSTHGDLFQIRNAADLENVLKHVIAFYYFPENVHVGYGINGSVTLPTYKDNAGDYVFVLITQDQWGMGDVPVVGDAISWSIGTTFSLYNMMNVNLIKIAPKVYTNYNYRVFIQSKKTVMFAYNDDMNIDFGNSIVVKNISMTSTIRTFGFDNIINNTYQVNDLQNNLLRESYSAKLRPQTDCTVDYYFEAWENTYLCPSGPITQVHNFYLSNVTHQRVTPAYCIDAAHFYPQATNKAKTFFKNTLPYPPKTELNYDLNRDEDTITPLITCDSKNYKVVNDPRLTTSNQFIFILEQHLNNSATYQQLVLDIENIVNLVDTDKNLRKKEFTLIIHDDKVSRVLISTYSPTNFVTFFKTAVQNLPYVANLDNTLGLHSIVQAQKIVLQPTAQIFYFTNQAVKNVQNISRPWDIVDRNVEVNFFTIADGVTTEIFALPKELELVQKMSNGRTIPLGGILGSLYGIFADMVFETALTTDHEKYNCHDLIFNVDAYMERDATNAVVQVVGTGITTIRMFTPDGMIFDHTKYVTYTNGNFASINIDLTKEQKGLWHIGAQTTRGGCQITVRHKTTTGVIMGFANSSFVDVADSQIPLQRTNEANQTLTIPIRVTNQLLTFTANLQIELVNRQRYDMPVFFTNTTVMLRDDVSCAFNLMSARIQVPKQDLTLWTLTGYATNGDVVLRRVFYYYQHIPADSSICNGGQVDALGNCVCSEGHTGEYCWDRFCVNGATLNNHICNCVPGFYGDFCEKELLVPNWNSSTTSSTTSTIQTTTSLTSRISISNSIILLVISLIFLL</sequence>
<dbReference type="InterPro" id="IPR056861">
    <property type="entry name" value="HMCN1-like_VWA"/>
</dbReference>
<dbReference type="PROSITE" id="PS50026">
    <property type="entry name" value="EGF_3"/>
    <property type="match status" value="1"/>
</dbReference>
<dbReference type="OrthoDB" id="5851513at2759"/>
<dbReference type="GO" id="GO:0007606">
    <property type="term" value="P:sensory perception of chemical stimulus"/>
    <property type="evidence" value="ECO:0007669"/>
    <property type="project" value="InterPro"/>
</dbReference>
<keyword evidence="4 9" id="KW-0812">Transmembrane</keyword>
<dbReference type="PROSITE" id="PS01186">
    <property type="entry name" value="EGF_2"/>
    <property type="match status" value="1"/>
</dbReference>
<name>A0A9P1IC65_9PELO</name>
<dbReference type="GO" id="GO:0004930">
    <property type="term" value="F:G protein-coupled receptor activity"/>
    <property type="evidence" value="ECO:0007669"/>
    <property type="project" value="InterPro"/>
</dbReference>
<dbReference type="CDD" id="cd00054">
    <property type="entry name" value="EGF_CA"/>
    <property type="match status" value="1"/>
</dbReference>
<keyword evidence="3" id="KW-0964">Secreted</keyword>
<feature type="domain" description="EGF-like" evidence="11">
    <location>
        <begin position="1251"/>
        <end position="1283"/>
    </location>
</feature>
<dbReference type="Proteomes" id="UP001152747">
    <property type="component" value="Unassembled WGS sequence"/>
</dbReference>
<evidence type="ECO:0000256" key="1">
    <source>
        <dbReference type="ARBA" id="ARBA00004141"/>
    </source>
</evidence>
<comment type="caution">
    <text evidence="8">Lacks conserved residue(s) required for the propagation of feature annotation.</text>
</comment>
<evidence type="ECO:0000256" key="7">
    <source>
        <dbReference type="ARBA" id="ARBA00023136"/>
    </source>
</evidence>
<dbReference type="PROSITE" id="PS00022">
    <property type="entry name" value="EGF_1"/>
    <property type="match status" value="1"/>
</dbReference>
<feature type="chain" id="PRO_5040422948" description="EGF-like domain-containing protein" evidence="10">
    <location>
        <begin position="23"/>
        <end position="1330"/>
    </location>
</feature>
<protein>
    <recommendedName>
        <fullName evidence="11">EGF-like domain-containing protein</fullName>
    </recommendedName>
</protein>
<evidence type="ECO:0000256" key="5">
    <source>
        <dbReference type="ARBA" id="ARBA00022729"/>
    </source>
</evidence>
<reference evidence="12" key="1">
    <citation type="submission" date="2022-11" db="EMBL/GenBank/DDBJ databases">
        <authorList>
            <person name="Kikuchi T."/>
        </authorList>
    </citation>
    <scope>NUCLEOTIDE SEQUENCE</scope>
    <source>
        <strain evidence="12">PS1010</strain>
    </source>
</reference>
<dbReference type="Pfam" id="PF02117">
    <property type="entry name" value="7TM_GPCR_Sra"/>
    <property type="match status" value="1"/>
</dbReference>
<keyword evidence="8" id="KW-0245">EGF-like domain</keyword>
<evidence type="ECO:0000256" key="6">
    <source>
        <dbReference type="ARBA" id="ARBA00022989"/>
    </source>
</evidence>
<feature type="transmembrane region" description="Helical" evidence="9">
    <location>
        <begin position="64"/>
        <end position="88"/>
    </location>
</feature>
<feature type="transmembrane region" description="Helical" evidence="9">
    <location>
        <begin position="12"/>
        <end position="32"/>
    </location>
</feature>
<dbReference type="GO" id="GO:0016020">
    <property type="term" value="C:membrane"/>
    <property type="evidence" value="ECO:0007669"/>
    <property type="project" value="UniProtKB-SubCell"/>
</dbReference>
<keyword evidence="13" id="KW-1185">Reference proteome</keyword>
<evidence type="ECO:0000256" key="9">
    <source>
        <dbReference type="SAM" id="Phobius"/>
    </source>
</evidence>
<feature type="disulfide bond" evidence="8">
    <location>
        <begin position="1273"/>
        <end position="1282"/>
    </location>
</feature>
<keyword evidence="5 10" id="KW-0732">Signal</keyword>
<dbReference type="PRINTS" id="PR00697">
    <property type="entry name" value="TMPROTEINSRA"/>
</dbReference>
<feature type="transmembrane region" description="Helical" evidence="9">
    <location>
        <begin position="100"/>
        <end position="121"/>
    </location>
</feature>
<keyword evidence="6 9" id="KW-1133">Transmembrane helix</keyword>
<feature type="transmembrane region" description="Helical" evidence="9">
    <location>
        <begin position="146"/>
        <end position="169"/>
    </location>
</feature>
<feature type="transmembrane region" description="Helical" evidence="9">
    <location>
        <begin position="190"/>
        <end position="211"/>
    </location>
</feature>
<evidence type="ECO:0000256" key="8">
    <source>
        <dbReference type="PROSITE-ProRule" id="PRU00076"/>
    </source>
</evidence>
<comment type="caution">
    <text evidence="12">The sequence shown here is derived from an EMBL/GenBank/DDBJ whole genome shotgun (WGS) entry which is preliminary data.</text>
</comment>
<dbReference type="InterPro" id="IPR000344">
    <property type="entry name" value="7TM_GPCR_serpentine_rcpt_Sra"/>
</dbReference>
<accession>A0A9P1IC65</accession>
<dbReference type="EMBL" id="CANHGI010000002">
    <property type="protein sequence ID" value="CAI5440547.1"/>
    <property type="molecule type" value="Genomic_DNA"/>
</dbReference>
<dbReference type="Gene3D" id="2.10.25.10">
    <property type="entry name" value="Laminin"/>
    <property type="match status" value="1"/>
</dbReference>